<evidence type="ECO:0000256" key="1">
    <source>
        <dbReference type="ARBA" id="ARBA00004651"/>
    </source>
</evidence>
<dbReference type="RefSeq" id="WP_038495230.1">
    <property type="nucleotide sequence ID" value="NZ_BCTH01000015.1"/>
</dbReference>
<organism evidence="7 8">
    <name type="scientific">Janthinobacterium agaricidamnosum NBRC 102515 = DSM 9628</name>
    <dbReference type="NCBI Taxonomy" id="1349767"/>
    <lineage>
        <taxon>Bacteria</taxon>
        <taxon>Pseudomonadati</taxon>
        <taxon>Pseudomonadota</taxon>
        <taxon>Betaproteobacteria</taxon>
        <taxon>Burkholderiales</taxon>
        <taxon>Oxalobacteraceae</taxon>
        <taxon>Janthinobacterium</taxon>
    </lineage>
</organism>
<evidence type="ECO:0000256" key="3">
    <source>
        <dbReference type="ARBA" id="ARBA00022692"/>
    </source>
</evidence>
<dbReference type="KEGG" id="jag:GJA_4051"/>
<feature type="transmembrane region" description="Helical" evidence="6">
    <location>
        <begin position="493"/>
        <end position="512"/>
    </location>
</feature>
<dbReference type="HOGENOM" id="CLU_013927_0_0_4"/>
<dbReference type="PANTHER" id="PTHR30509">
    <property type="entry name" value="P-HYDROXYBENZOIC ACID EFFLUX PUMP SUBUNIT-RELATED"/>
    <property type="match status" value="1"/>
</dbReference>
<comment type="subcellular location">
    <subcellularLocation>
        <location evidence="1">Cell membrane</location>
        <topology evidence="1">Multi-pass membrane protein</topology>
    </subcellularLocation>
</comment>
<evidence type="ECO:0000256" key="6">
    <source>
        <dbReference type="SAM" id="Phobius"/>
    </source>
</evidence>
<evidence type="ECO:0000313" key="7">
    <source>
        <dbReference type="EMBL" id="CDG84661.1"/>
    </source>
</evidence>
<dbReference type="PANTHER" id="PTHR30509:SF40">
    <property type="entry name" value="BLR3852 PROTEIN"/>
    <property type="match status" value="1"/>
</dbReference>
<sequence>MTPSPQAADLPARPASAAARASAWLAATASDWTGTEGERWLFVARTIAAAFGALWLAYRLGLDSPSTAMTTTLIVALPSAGMVLEKSFYRLLGTLVGCSAALAMIGMFPQTPVLLFACLALWVGLCTSGSALNRNAQSYSFVLSGYTACLIVLPAVDQPTLAFSLAVTRASEIGVGILCSAIASAVLLPRHQSTQVMRSVDSRYARFTGFCHAVLRHQLAPADAELAQLQFAADIAALESGRSAAIFEVIHARDHHRQLHAFNLSFMQALTTFYTLQRLQRRIGQDRLSALPALTEPLYGIVADALGDGTPLAELAQPLRQALLAARQRIAAQPLVRTDSVDFDTSVELLQRFVREMSHFQDLYQGLLLGRRRDLPEAPAYVPKTPSLLVLAGGLRAAATLVLLLLAAYYLDWPYAATAILMATVFNALAAASPRPFTLITHVLAGFVLGWPVALACVFFVMPQAQGFTMLMLALAPFLAGAVYLISDPKRSAIGLGLGLFVTQFVPANVLYLDGAAFMNTSLALIAGVALSWLIFALLLPRHTIGQKDHVAAALWAEALAACTAAPRHLKHRFNSRVRDLLSQLNAAAGPAPGEATLAVVRQALTLLELGNSVIDLRALIAGADASLARSALQDCVSRIAAYLRAPAQASCSAAVEAILQAGLAVRAALPGASAERQARLHATLIDMHSIYTSLLDQLPQVPGDPNRAA</sequence>
<evidence type="ECO:0000313" key="8">
    <source>
        <dbReference type="Proteomes" id="UP000027604"/>
    </source>
</evidence>
<keyword evidence="4 6" id="KW-1133">Transmembrane helix</keyword>
<keyword evidence="8" id="KW-1185">Reference proteome</keyword>
<keyword evidence="3 6" id="KW-0812">Transmembrane</keyword>
<feature type="transmembrane region" description="Helical" evidence="6">
    <location>
        <begin position="468"/>
        <end position="486"/>
    </location>
</feature>
<dbReference type="eggNOG" id="COG1289">
    <property type="taxonomic scope" value="Bacteria"/>
</dbReference>
<dbReference type="GO" id="GO:0005886">
    <property type="term" value="C:plasma membrane"/>
    <property type="evidence" value="ECO:0007669"/>
    <property type="project" value="UniProtKB-SubCell"/>
</dbReference>
<feature type="transmembrane region" description="Helical" evidence="6">
    <location>
        <begin position="439"/>
        <end position="462"/>
    </location>
</feature>
<dbReference type="STRING" id="1349767.GJA_4051"/>
<dbReference type="PATRIC" id="fig|1349767.4.peg.629"/>
<dbReference type="AlphaFoldDB" id="W0V9U3"/>
<name>W0V9U3_9BURK</name>
<keyword evidence="5 6" id="KW-0472">Membrane</keyword>
<dbReference type="EMBL" id="HG322949">
    <property type="protein sequence ID" value="CDG84661.1"/>
    <property type="molecule type" value="Genomic_DNA"/>
</dbReference>
<keyword evidence="2" id="KW-1003">Cell membrane</keyword>
<feature type="transmembrane region" description="Helical" evidence="6">
    <location>
        <begin position="114"/>
        <end position="132"/>
    </location>
</feature>
<feature type="transmembrane region" description="Helical" evidence="6">
    <location>
        <begin position="388"/>
        <end position="409"/>
    </location>
</feature>
<dbReference type="Proteomes" id="UP000027604">
    <property type="component" value="Chromosome I"/>
</dbReference>
<feature type="transmembrane region" description="Helical" evidence="6">
    <location>
        <begin position="415"/>
        <end position="432"/>
    </location>
</feature>
<dbReference type="GO" id="GO:0022857">
    <property type="term" value="F:transmembrane transporter activity"/>
    <property type="evidence" value="ECO:0007669"/>
    <property type="project" value="InterPro"/>
</dbReference>
<feature type="transmembrane region" description="Helical" evidence="6">
    <location>
        <begin position="40"/>
        <end position="58"/>
    </location>
</feature>
<feature type="transmembrane region" description="Helical" evidence="6">
    <location>
        <begin position="91"/>
        <end position="108"/>
    </location>
</feature>
<dbReference type="Pfam" id="PF04632">
    <property type="entry name" value="FUSC"/>
    <property type="match status" value="1"/>
</dbReference>
<protein>
    <submittedName>
        <fullName evidence="7">Fusaric acid resistance conserved region family protein</fullName>
    </submittedName>
</protein>
<dbReference type="InterPro" id="IPR006726">
    <property type="entry name" value="PHBA_efflux_AaeB/fusaric-R"/>
</dbReference>
<dbReference type="OrthoDB" id="6538131at2"/>
<feature type="transmembrane region" description="Helical" evidence="6">
    <location>
        <begin position="518"/>
        <end position="540"/>
    </location>
</feature>
<gene>
    <name evidence="7" type="ORF">GJA_4051</name>
</gene>
<reference evidence="7 8" key="1">
    <citation type="journal article" date="2015" name="Genome Announc.">
        <title>Genome Sequence of Mushroom Soft-Rot Pathogen Janthinobacterium agaricidamnosum.</title>
        <authorList>
            <person name="Graupner K."/>
            <person name="Lackner G."/>
            <person name="Hertweck C."/>
        </authorList>
    </citation>
    <scope>NUCLEOTIDE SEQUENCE [LARGE SCALE GENOMIC DNA]</scope>
    <source>
        <strain evidence="8">NBRC 102515 / DSM 9628</strain>
    </source>
</reference>
<feature type="transmembrane region" description="Helical" evidence="6">
    <location>
        <begin position="139"/>
        <end position="156"/>
    </location>
</feature>
<proteinExistence type="predicted"/>
<feature type="transmembrane region" description="Helical" evidence="6">
    <location>
        <begin position="162"/>
        <end position="188"/>
    </location>
</feature>
<accession>W0V9U3</accession>
<evidence type="ECO:0000256" key="4">
    <source>
        <dbReference type="ARBA" id="ARBA00022989"/>
    </source>
</evidence>
<evidence type="ECO:0000256" key="5">
    <source>
        <dbReference type="ARBA" id="ARBA00023136"/>
    </source>
</evidence>
<evidence type="ECO:0000256" key="2">
    <source>
        <dbReference type="ARBA" id="ARBA00022475"/>
    </source>
</evidence>